<organism evidence="8">
    <name type="scientific">marine sediment metagenome</name>
    <dbReference type="NCBI Taxonomy" id="412755"/>
    <lineage>
        <taxon>unclassified sequences</taxon>
        <taxon>metagenomes</taxon>
        <taxon>ecological metagenomes</taxon>
    </lineage>
</organism>
<protein>
    <recommendedName>
        <fullName evidence="7">ABC transporter domain-containing protein</fullName>
    </recommendedName>
</protein>
<dbReference type="GO" id="GO:0005524">
    <property type="term" value="F:ATP binding"/>
    <property type="evidence" value="ECO:0007669"/>
    <property type="project" value="UniProtKB-KW"/>
</dbReference>
<keyword evidence="5" id="KW-1278">Translocase</keyword>
<evidence type="ECO:0000256" key="4">
    <source>
        <dbReference type="ARBA" id="ARBA00022840"/>
    </source>
</evidence>
<evidence type="ECO:0000256" key="1">
    <source>
        <dbReference type="ARBA" id="ARBA00022448"/>
    </source>
</evidence>
<reference evidence="8" key="1">
    <citation type="journal article" date="2014" name="Front. Microbiol.">
        <title>High frequency of phylogenetically diverse reductive dehalogenase-homologous genes in deep subseafloor sedimentary metagenomes.</title>
        <authorList>
            <person name="Kawai M."/>
            <person name="Futagami T."/>
            <person name="Toyoda A."/>
            <person name="Takaki Y."/>
            <person name="Nishi S."/>
            <person name="Hori S."/>
            <person name="Arai W."/>
            <person name="Tsubouchi T."/>
            <person name="Morono Y."/>
            <person name="Uchiyama I."/>
            <person name="Ito T."/>
            <person name="Fujiyama A."/>
            <person name="Inagaki F."/>
            <person name="Takami H."/>
        </authorList>
    </citation>
    <scope>NUCLEOTIDE SEQUENCE</scope>
    <source>
        <strain evidence="8">Expedition CK06-06</strain>
    </source>
</reference>
<feature type="non-terminal residue" evidence="8">
    <location>
        <position position="1"/>
    </location>
</feature>
<feature type="non-terminal residue" evidence="8">
    <location>
        <position position="274"/>
    </location>
</feature>
<dbReference type="PANTHER" id="PTHR43790:SF3">
    <property type="entry name" value="D-ALLOSE IMPORT ATP-BINDING PROTEIN ALSA-RELATED"/>
    <property type="match status" value="1"/>
</dbReference>
<evidence type="ECO:0000256" key="2">
    <source>
        <dbReference type="ARBA" id="ARBA00022475"/>
    </source>
</evidence>
<dbReference type="Gene3D" id="3.40.50.300">
    <property type="entry name" value="P-loop containing nucleotide triphosphate hydrolases"/>
    <property type="match status" value="2"/>
</dbReference>
<keyword evidence="4" id="KW-0067">ATP-binding</keyword>
<dbReference type="InterPro" id="IPR027417">
    <property type="entry name" value="P-loop_NTPase"/>
</dbReference>
<feature type="domain" description="ABC transporter" evidence="7">
    <location>
        <begin position="2"/>
        <end position="174"/>
    </location>
</feature>
<dbReference type="EMBL" id="BARS01020081">
    <property type="protein sequence ID" value="GAG03149.1"/>
    <property type="molecule type" value="Genomic_DNA"/>
</dbReference>
<keyword evidence="2" id="KW-1003">Cell membrane</keyword>
<keyword evidence="1" id="KW-0813">Transport</keyword>
<gene>
    <name evidence="8" type="ORF">S01H1_32435</name>
</gene>
<comment type="caution">
    <text evidence="8">The sequence shown here is derived from an EMBL/GenBank/DDBJ whole genome shotgun (WGS) entry which is preliminary data.</text>
</comment>
<dbReference type="InterPro" id="IPR003439">
    <property type="entry name" value="ABC_transporter-like_ATP-bd"/>
</dbReference>
<dbReference type="InterPro" id="IPR050107">
    <property type="entry name" value="ABC_carbohydrate_import_ATPase"/>
</dbReference>
<accession>X0UBH4</accession>
<dbReference type="PROSITE" id="PS50893">
    <property type="entry name" value="ABC_TRANSPORTER_2"/>
    <property type="match status" value="1"/>
</dbReference>
<dbReference type="GO" id="GO:0016887">
    <property type="term" value="F:ATP hydrolysis activity"/>
    <property type="evidence" value="ECO:0007669"/>
    <property type="project" value="InterPro"/>
</dbReference>
<dbReference type="AlphaFoldDB" id="X0UBH4"/>
<keyword evidence="3" id="KW-0547">Nucleotide-binding</keyword>
<sequence>PVHILSPTAAQKAGVSIIYQEFNLIPDLTVRENIFLGREKTRMGLVRAAEEHQKTLQLFRKIGINIDADARCSELTVAQQQTVEIAKALSVNAKIIVMDEPTATLTTQEVEHLFAIVQDLKSHGLGIIYISHRLDEIFEVADRAMVLRDGEHVGTQDINDITREKLIEMMVGRPIESEFPKRTASPGSERLRVENLCRGKAVRNVSFSVWAGEVLGFAGLVGAGRTETMRLIFGADKPDGGHIFIEGRKTDIRSPGDAIRNRICLLTEDRKGQG</sequence>
<evidence type="ECO:0000256" key="3">
    <source>
        <dbReference type="ARBA" id="ARBA00022741"/>
    </source>
</evidence>
<name>X0UBH4_9ZZZZ</name>
<dbReference type="PANTHER" id="PTHR43790">
    <property type="entry name" value="CARBOHYDRATE TRANSPORT ATP-BINDING PROTEIN MG119-RELATED"/>
    <property type="match status" value="1"/>
</dbReference>
<evidence type="ECO:0000256" key="6">
    <source>
        <dbReference type="ARBA" id="ARBA00023136"/>
    </source>
</evidence>
<evidence type="ECO:0000259" key="7">
    <source>
        <dbReference type="PROSITE" id="PS50893"/>
    </source>
</evidence>
<dbReference type="SUPFAM" id="SSF52540">
    <property type="entry name" value="P-loop containing nucleoside triphosphate hydrolases"/>
    <property type="match status" value="2"/>
</dbReference>
<proteinExistence type="predicted"/>
<evidence type="ECO:0000256" key="5">
    <source>
        <dbReference type="ARBA" id="ARBA00022967"/>
    </source>
</evidence>
<evidence type="ECO:0000313" key="8">
    <source>
        <dbReference type="EMBL" id="GAG03149.1"/>
    </source>
</evidence>
<keyword evidence="6" id="KW-0472">Membrane</keyword>
<dbReference type="Pfam" id="PF00005">
    <property type="entry name" value="ABC_tran"/>
    <property type="match status" value="2"/>
</dbReference>